<reference evidence="1 2" key="1">
    <citation type="submission" date="2024-01" db="EMBL/GenBank/DDBJ databases">
        <title>Genome assemblies of Stephania.</title>
        <authorList>
            <person name="Yang L."/>
        </authorList>
    </citation>
    <scope>NUCLEOTIDE SEQUENCE [LARGE SCALE GENOMIC DNA]</scope>
    <source>
        <strain evidence="1">YNDBR</strain>
        <tissue evidence="1">Leaf</tissue>
    </source>
</reference>
<protein>
    <submittedName>
        <fullName evidence="1">Uncharacterized protein</fullName>
    </submittedName>
</protein>
<sequence>MVRALSMIPNCITITTLSLKVINHKLWHHTVSELFNLWSLSLAVLWICTPSNTRMTSSGHRVAIDNVSVSVTSRGRLDRGLKSSNPKTPNTTVTINSSSAYSGSTILASPAGPVFGQIRHHLHLALDMDKNDEVTPNDVFLYVHTKDHDEVTFIDNRSTRFHTILLSCKASS</sequence>
<name>A0AAP0Q0C1_9MAGN</name>
<evidence type="ECO:0000313" key="2">
    <source>
        <dbReference type="Proteomes" id="UP001420932"/>
    </source>
</evidence>
<evidence type="ECO:0000313" key="1">
    <source>
        <dbReference type="EMBL" id="KAK9161169.1"/>
    </source>
</evidence>
<dbReference type="Proteomes" id="UP001420932">
    <property type="component" value="Unassembled WGS sequence"/>
</dbReference>
<dbReference type="EMBL" id="JBBNAF010000003">
    <property type="protein sequence ID" value="KAK9161169.1"/>
    <property type="molecule type" value="Genomic_DNA"/>
</dbReference>
<comment type="caution">
    <text evidence="1">The sequence shown here is derived from an EMBL/GenBank/DDBJ whole genome shotgun (WGS) entry which is preliminary data.</text>
</comment>
<gene>
    <name evidence="1" type="ORF">Syun_007510</name>
</gene>
<accession>A0AAP0Q0C1</accession>
<keyword evidence="2" id="KW-1185">Reference proteome</keyword>
<dbReference type="AlphaFoldDB" id="A0AAP0Q0C1"/>
<organism evidence="1 2">
    <name type="scientific">Stephania yunnanensis</name>
    <dbReference type="NCBI Taxonomy" id="152371"/>
    <lineage>
        <taxon>Eukaryota</taxon>
        <taxon>Viridiplantae</taxon>
        <taxon>Streptophyta</taxon>
        <taxon>Embryophyta</taxon>
        <taxon>Tracheophyta</taxon>
        <taxon>Spermatophyta</taxon>
        <taxon>Magnoliopsida</taxon>
        <taxon>Ranunculales</taxon>
        <taxon>Menispermaceae</taxon>
        <taxon>Menispermoideae</taxon>
        <taxon>Cissampelideae</taxon>
        <taxon>Stephania</taxon>
    </lineage>
</organism>
<proteinExistence type="predicted"/>